<gene>
    <name evidence="1" type="primary">ORF24246</name>
</gene>
<protein>
    <submittedName>
        <fullName evidence="1">Uncharacterized protein</fullName>
    </submittedName>
</protein>
<dbReference type="AlphaFoldDB" id="A0A0B6YFW8"/>
<name>A0A0B6YFW8_9EUPU</name>
<sequence length="79" mass="8413">KSVISLASLVAKVLNGTDVRIKILSTGIIRWYTCDMIEVIDNGQEVKCQVNGKVSLSTSTSNSTTLLAGVISSEKPTTK</sequence>
<proteinExistence type="predicted"/>
<organism evidence="1">
    <name type="scientific">Arion vulgaris</name>
    <dbReference type="NCBI Taxonomy" id="1028688"/>
    <lineage>
        <taxon>Eukaryota</taxon>
        <taxon>Metazoa</taxon>
        <taxon>Spiralia</taxon>
        <taxon>Lophotrochozoa</taxon>
        <taxon>Mollusca</taxon>
        <taxon>Gastropoda</taxon>
        <taxon>Heterobranchia</taxon>
        <taxon>Euthyneura</taxon>
        <taxon>Panpulmonata</taxon>
        <taxon>Eupulmonata</taxon>
        <taxon>Stylommatophora</taxon>
        <taxon>Helicina</taxon>
        <taxon>Arionoidea</taxon>
        <taxon>Arionidae</taxon>
        <taxon>Arion</taxon>
    </lineage>
</organism>
<feature type="non-terminal residue" evidence="1">
    <location>
        <position position="79"/>
    </location>
</feature>
<dbReference type="EMBL" id="HACG01008189">
    <property type="protein sequence ID" value="CEK55054.1"/>
    <property type="molecule type" value="Transcribed_RNA"/>
</dbReference>
<evidence type="ECO:0000313" key="1">
    <source>
        <dbReference type="EMBL" id="CEK55054.1"/>
    </source>
</evidence>
<accession>A0A0B6YFW8</accession>
<reference evidence="1" key="1">
    <citation type="submission" date="2014-12" db="EMBL/GenBank/DDBJ databases">
        <title>Insight into the proteome of Arion vulgaris.</title>
        <authorList>
            <person name="Aradska J."/>
            <person name="Bulat T."/>
            <person name="Smidak R."/>
            <person name="Sarate P."/>
            <person name="Gangsoo J."/>
            <person name="Sialana F."/>
            <person name="Bilban M."/>
            <person name="Lubec G."/>
        </authorList>
    </citation>
    <scope>NUCLEOTIDE SEQUENCE</scope>
    <source>
        <tissue evidence="1">Skin</tissue>
    </source>
</reference>
<feature type="non-terminal residue" evidence="1">
    <location>
        <position position="1"/>
    </location>
</feature>